<dbReference type="PANTHER" id="PTHR24148:SF79">
    <property type="entry name" value="HETEROKARYON INCOMPATIBILITY DOMAIN-CONTAINING PROTEIN"/>
    <property type="match status" value="1"/>
</dbReference>
<dbReference type="Pfam" id="PF26639">
    <property type="entry name" value="Het-6_barrel"/>
    <property type="match status" value="1"/>
</dbReference>
<dbReference type="InterPro" id="IPR010730">
    <property type="entry name" value="HET"/>
</dbReference>
<dbReference type="InterPro" id="IPR052895">
    <property type="entry name" value="HetReg/Transcr_Mod"/>
</dbReference>
<sequence>MFTYRPLIQGDREIRLLRFTCAATGPFDDTGPISLELQHVSLNDVISYSAVSYTWGSTAASIEIEMNGSPFKITQNLYEALQQFRRDGITSWLWIDAICIEQSNDLEKAWQIMEMREIFGRAKTVYLWLGTGTVESDLAMDFISRVGPRAKSCDATILWKKRSIKEETASHIEERASREACGNTPSESKLGRFIYDLLNEDALLVQSPLKAGITNILRRDYWHRIWVIQEVVLAKEPLVVVGTKSLPLEVFDATFIAIWYCIDLLPSLIRQEWAGFGAALPGTLYRIKSLDIRRYLQQHPSGKPMRLVDILWEGSGASERPHYTATDSRDILFGLLGILDEEQTQGICVDYSKSTADVFTILTRALISSGDEHHNFFRLDCCMPREINGHLPTWVPDWREIGMYGVQVYPINHRRTFNAADGLSAQIPALSVEKDKNVLHRFGCRVDVITQVMDPPEWVQTTPYSASVLEDADSWFQSIAAFTGLGSESGPGEDYVWRTVMRNTFDKNIHVPRQTRVSISNETHHEVEFIHYGPLLSGFGSTSQAVSDEKVALFASRWRWTLGAQNRNRTLFKTSKGMLGLGHVGMETGDIVTLIWSVDSPIILRERPNGGFYFRGDAYVDGIMQGEYLENDPMEEEFCIY</sequence>
<organism evidence="2 3">
    <name type="scientific">Fusarium albosuccineum</name>
    <dbReference type="NCBI Taxonomy" id="1237068"/>
    <lineage>
        <taxon>Eukaryota</taxon>
        <taxon>Fungi</taxon>
        <taxon>Dikarya</taxon>
        <taxon>Ascomycota</taxon>
        <taxon>Pezizomycotina</taxon>
        <taxon>Sordariomycetes</taxon>
        <taxon>Hypocreomycetidae</taxon>
        <taxon>Hypocreales</taxon>
        <taxon>Nectriaceae</taxon>
        <taxon>Fusarium</taxon>
        <taxon>Fusarium decemcellulare species complex</taxon>
    </lineage>
</organism>
<evidence type="ECO:0000313" key="2">
    <source>
        <dbReference type="EMBL" id="KAF4467668.1"/>
    </source>
</evidence>
<dbReference type="Proteomes" id="UP000554235">
    <property type="component" value="Unassembled WGS sequence"/>
</dbReference>
<gene>
    <name evidence="2" type="ORF">FALBO_5451</name>
</gene>
<accession>A0A8H4LHD9</accession>
<proteinExistence type="predicted"/>
<dbReference type="EMBL" id="JAADYS010000708">
    <property type="protein sequence ID" value="KAF4467668.1"/>
    <property type="molecule type" value="Genomic_DNA"/>
</dbReference>
<dbReference type="Pfam" id="PF06985">
    <property type="entry name" value="HET"/>
    <property type="match status" value="1"/>
</dbReference>
<evidence type="ECO:0000313" key="3">
    <source>
        <dbReference type="Proteomes" id="UP000554235"/>
    </source>
</evidence>
<dbReference type="OrthoDB" id="2157530at2759"/>
<comment type="caution">
    <text evidence="2">The sequence shown here is derived from an EMBL/GenBank/DDBJ whole genome shotgun (WGS) entry which is preliminary data.</text>
</comment>
<feature type="domain" description="Heterokaryon incompatibility" evidence="1">
    <location>
        <begin position="48"/>
        <end position="230"/>
    </location>
</feature>
<dbReference type="PANTHER" id="PTHR24148">
    <property type="entry name" value="ANKYRIN REPEAT DOMAIN-CONTAINING PROTEIN 39 HOMOLOG-RELATED"/>
    <property type="match status" value="1"/>
</dbReference>
<protein>
    <submittedName>
        <fullName evidence="2">Heterokaryon incompatibility</fullName>
    </submittedName>
</protein>
<evidence type="ECO:0000259" key="1">
    <source>
        <dbReference type="Pfam" id="PF06985"/>
    </source>
</evidence>
<dbReference type="AlphaFoldDB" id="A0A8H4LHD9"/>
<name>A0A8H4LHD9_9HYPO</name>
<reference evidence="2 3" key="1">
    <citation type="submission" date="2020-01" db="EMBL/GenBank/DDBJ databases">
        <title>Identification and distribution of gene clusters putatively required for synthesis of sphingolipid metabolism inhibitors in phylogenetically diverse species of the filamentous fungus Fusarium.</title>
        <authorList>
            <person name="Kim H.-S."/>
            <person name="Busman M."/>
            <person name="Brown D.W."/>
            <person name="Divon H."/>
            <person name="Uhlig S."/>
            <person name="Proctor R.H."/>
        </authorList>
    </citation>
    <scope>NUCLEOTIDE SEQUENCE [LARGE SCALE GENOMIC DNA]</scope>
    <source>
        <strain evidence="2 3">NRRL 20459</strain>
    </source>
</reference>
<keyword evidence="3" id="KW-1185">Reference proteome</keyword>